<organism evidence="5 6">
    <name type="scientific">Comamonas testosteroni TK102</name>
    <dbReference type="NCBI Taxonomy" id="1392005"/>
    <lineage>
        <taxon>Bacteria</taxon>
        <taxon>Pseudomonadati</taxon>
        <taxon>Pseudomonadota</taxon>
        <taxon>Betaproteobacteria</taxon>
        <taxon>Burkholderiales</taxon>
        <taxon>Comamonadaceae</taxon>
        <taxon>Comamonas</taxon>
    </lineage>
</organism>
<dbReference type="GO" id="GO:0044550">
    <property type="term" value="P:secondary metabolite biosynthetic process"/>
    <property type="evidence" value="ECO:0007669"/>
    <property type="project" value="TreeGrafter"/>
</dbReference>
<dbReference type="InterPro" id="IPR002938">
    <property type="entry name" value="FAD-bd"/>
</dbReference>
<dbReference type="AlphaFoldDB" id="A0A076PBM2"/>
<dbReference type="InterPro" id="IPR051104">
    <property type="entry name" value="FAD_monoxygenase"/>
</dbReference>
<dbReference type="InterPro" id="IPR036188">
    <property type="entry name" value="FAD/NAD-bd_sf"/>
</dbReference>
<dbReference type="GO" id="GO:0071949">
    <property type="term" value="F:FAD binding"/>
    <property type="evidence" value="ECO:0007669"/>
    <property type="project" value="InterPro"/>
</dbReference>
<dbReference type="EMBL" id="CP006704">
    <property type="protein sequence ID" value="AIJ44214.1"/>
    <property type="molecule type" value="Genomic_DNA"/>
</dbReference>
<dbReference type="RefSeq" id="WP_051962097.1">
    <property type="nucleotide sequence ID" value="NZ_CP006704.1"/>
</dbReference>
<keyword evidence="2" id="KW-0274">FAD</keyword>
<accession>A0A076PBM2</accession>
<dbReference type="Pfam" id="PF01494">
    <property type="entry name" value="FAD_binding_3"/>
    <property type="match status" value="1"/>
</dbReference>
<reference evidence="5 6" key="1">
    <citation type="journal article" date="2014" name="Genome Announc.">
        <title>Complete Genome Sequence of Polychlorinated Biphenyl Degrader Comamonas testosteroni TK102 (NBRC 109938).</title>
        <authorList>
            <person name="Fukuda K."/>
            <person name="Hosoyama A."/>
            <person name="Tsuchikane K."/>
            <person name="Ohji S."/>
            <person name="Yamazoe A."/>
            <person name="Fujita N."/>
            <person name="Shintani M."/>
            <person name="Kimbara K."/>
        </authorList>
    </citation>
    <scope>NUCLEOTIDE SEQUENCE [LARGE SCALE GENOMIC DNA]</scope>
    <source>
        <strain evidence="5">TK102</strain>
    </source>
</reference>
<evidence type="ECO:0000256" key="3">
    <source>
        <dbReference type="ARBA" id="ARBA00023002"/>
    </source>
</evidence>
<name>A0A076PBM2_COMTE</name>
<dbReference type="Gene3D" id="3.50.50.60">
    <property type="entry name" value="FAD/NAD(P)-binding domain"/>
    <property type="match status" value="1"/>
</dbReference>
<dbReference type="GO" id="GO:0016491">
    <property type="term" value="F:oxidoreductase activity"/>
    <property type="evidence" value="ECO:0007669"/>
    <property type="project" value="UniProtKB-KW"/>
</dbReference>
<evidence type="ECO:0000313" key="6">
    <source>
        <dbReference type="Proteomes" id="UP000028782"/>
    </source>
</evidence>
<dbReference type="HOGENOM" id="CLU_992915_0_0_4"/>
<keyword evidence="3" id="KW-0560">Oxidoreductase</keyword>
<sequence length="280" mass="30876">MVEWESPFEADAIRLFEFNPGVRAFYSQPSVEHYHDAFGTARSFIPDFRVDWLHGGSLLVEVKSDADAAYPPTQHLLGLKAMAMQLQGKPYRVLTPTQIKSQVTFAWFDAHRDVLLRATNRLTPEGYLMSTLGRSSIDKDIRSELLSMIPSLWPDVWAEAVAIGVQSTTSLSGAPIAEYLPERLVSGPLAIVGDAAHVVSPMTGSGFATGVDDAALLSRALAERRHDESMAAALLRYENARLPYTRALVAHSRQLSARYVNHASGVDLVQEDYHSPRTTP</sequence>
<dbReference type="PRINTS" id="PR00420">
    <property type="entry name" value="RNGMNOXGNASE"/>
</dbReference>
<evidence type="ECO:0000256" key="2">
    <source>
        <dbReference type="ARBA" id="ARBA00022827"/>
    </source>
</evidence>
<feature type="domain" description="FAD-binding" evidence="4">
    <location>
        <begin position="166"/>
        <end position="251"/>
    </location>
</feature>
<proteinExistence type="predicted"/>
<dbReference type="PANTHER" id="PTHR46720">
    <property type="entry name" value="HYDROXYLASE, PUTATIVE (AFU_ORTHOLOGUE AFUA_3G01460)-RELATED"/>
    <property type="match status" value="1"/>
</dbReference>
<keyword evidence="1" id="KW-0285">Flavoprotein</keyword>
<protein>
    <recommendedName>
        <fullName evidence="4">FAD-binding domain-containing protein</fullName>
    </recommendedName>
</protein>
<gene>
    <name evidence="5" type="ORF">O987_00065</name>
</gene>
<dbReference type="KEGG" id="ctes:O987_00065"/>
<evidence type="ECO:0000256" key="1">
    <source>
        <dbReference type="ARBA" id="ARBA00022630"/>
    </source>
</evidence>
<dbReference type="PANTHER" id="PTHR46720:SF3">
    <property type="entry name" value="FAD-BINDING DOMAIN-CONTAINING PROTEIN-RELATED"/>
    <property type="match status" value="1"/>
</dbReference>
<evidence type="ECO:0000259" key="4">
    <source>
        <dbReference type="Pfam" id="PF01494"/>
    </source>
</evidence>
<dbReference type="Proteomes" id="UP000028782">
    <property type="component" value="Chromosome"/>
</dbReference>
<evidence type="ECO:0000313" key="5">
    <source>
        <dbReference type="EMBL" id="AIJ44214.1"/>
    </source>
</evidence>
<dbReference type="SUPFAM" id="SSF51905">
    <property type="entry name" value="FAD/NAD(P)-binding domain"/>
    <property type="match status" value="1"/>
</dbReference>